<sequence>METFAMPPQPCLSTSSSVTGSKADSGSEAGPGLLLDLDGVLVDTLPVMESAWRAVQEAHGLVVPFSAYQEHLGRPFDDIMERLGLPNAQEIHRTYTEASAAAAHLARAFDGITDVLLAVAAAGWSLGVVTSKPLLRAAPLLAELGCPFATVRGPGGPGRGKPAPDPLLLALIDLGTDPADAKFVGDMAVDQEAARRAGVPYIHAGWGYGRPNGPSPVVAESPRELLHLLGVTTPPAPFIEGGLL</sequence>
<dbReference type="RefSeq" id="WP_256964385.1">
    <property type="nucleotide sequence ID" value="NZ_JAGJBZ010000002.1"/>
</dbReference>
<dbReference type="Pfam" id="PF13419">
    <property type="entry name" value="HAD_2"/>
    <property type="match status" value="1"/>
</dbReference>
<dbReference type="InterPro" id="IPR006439">
    <property type="entry name" value="HAD-SF_hydro_IA"/>
</dbReference>
<proteinExistence type="predicted"/>
<dbReference type="SFLD" id="SFLDG01129">
    <property type="entry name" value="C1.5:_HAD__Beta-PGM__Phosphata"/>
    <property type="match status" value="1"/>
</dbReference>
<dbReference type="InterPro" id="IPR023198">
    <property type="entry name" value="PGP-like_dom2"/>
</dbReference>
<keyword evidence="3" id="KW-1185">Reference proteome</keyword>
<dbReference type="SFLD" id="SFLDS00003">
    <property type="entry name" value="Haloacid_Dehalogenase"/>
    <property type="match status" value="1"/>
</dbReference>
<organism evidence="2 3">
    <name type="scientific">Streptomyces griseiscabiei</name>
    <dbReference type="NCBI Taxonomy" id="2993540"/>
    <lineage>
        <taxon>Bacteria</taxon>
        <taxon>Bacillati</taxon>
        <taxon>Actinomycetota</taxon>
        <taxon>Actinomycetes</taxon>
        <taxon>Kitasatosporales</taxon>
        <taxon>Streptomycetaceae</taxon>
        <taxon>Streptomyces</taxon>
    </lineage>
</organism>
<dbReference type="InterPro" id="IPR023214">
    <property type="entry name" value="HAD_sf"/>
</dbReference>
<comment type="caution">
    <text evidence="2">The sequence shown here is derived from an EMBL/GenBank/DDBJ whole genome shotgun (WGS) entry which is preliminary data.</text>
</comment>
<dbReference type="InterPro" id="IPR050155">
    <property type="entry name" value="HAD-like_hydrolase_sf"/>
</dbReference>
<name>A0ABU4KYR9_9ACTN</name>
<evidence type="ECO:0000313" key="2">
    <source>
        <dbReference type="EMBL" id="MDX2908288.1"/>
    </source>
</evidence>
<dbReference type="GO" id="GO:0016787">
    <property type="term" value="F:hydrolase activity"/>
    <property type="evidence" value="ECO:0007669"/>
    <property type="project" value="UniProtKB-KW"/>
</dbReference>
<dbReference type="Gene3D" id="3.40.50.1000">
    <property type="entry name" value="HAD superfamily/HAD-like"/>
    <property type="match status" value="1"/>
</dbReference>
<dbReference type="Proteomes" id="UP001271723">
    <property type="component" value="Unassembled WGS sequence"/>
</dbReference>
<dbReference type="EMBL" id="JARAVY010000002">
    <property type="protein sequence ID" value="MDX2908288.1"/>
    <property type="molecule type" value="Genomic_DNA"/>
</dbReference>
<evidence type="ECO:0000313" key="3">
    <source>
        <dbReference type="Proteomes" id="UP001271723"/>
    </source>
</evidence>
<dbReference type="Gene3D" id="1.10.150.240">
    <property type="entry name" value="Putative phosphatase, domain 2"/>
    <property type="match status" value="1"/>
</dbReference>
<dbReference type="InterPro" id="IPR041492">
    <property type="entry name" value="HAD_2"/>
</dbReference>
<dbReference type="PANTHER" id="PTHR43434">
    <property type="entry name" value="PHOSPHOGLYCOLATE PHOSPHATASE"/>
    <property type="match status" value="1"/>
</dbReference>
<dbReference type="SUPFAM" id="SSF56784">
    <property type="entry name" value="HAD-like"/>
    <property type="match status" value="1"/>
</dbReference>
<keyword evidence="2" id="KW-0378">Hydrolase</keyword>
<dbReference type="NCBIfam" id="TIGR01549">
    <property type="entry name" value="HAD-SF-IA-v1"/>
    <property type="match status" value="1"/>
</dbReference>
<accession>A0ABU4KYR9</accession>
<protein>
    <submittedName>
        <fullName evidence="2">HAD-IA family hydrolase</fullName>
    </submittedName>
</protein>
<dbReference type="InterPro" id="IPR036412">
    <property type="entry name" value="HAD-like_sf"/>
</dbReference>
<feature type="compositionally biased region" description="Polar residues" evidence="1">
    <location>
        <begin position="11"/>
        <end position="24"/>
    </location>
</feature>
<feature type="region of interest" description="Disordered" evidence="1">
    <location>
        <begin position="1"/>
        <end position="25"/>
    </location>
</feature>
<dbReference type="PANTHER" id="PTHR43434:SF1">
    <property type="entry name" value="PHOSPHOGLYCOLATE PHOSPHATASE"/>
    <property type="match status" value="1"/>
</dbReference>
<reference evidence="2 3" key="1">
    <citation type="journal article" date="2023" name="Microb. Genom.">
        <title>Mesoterricola silvestris gen. nov., sp. nov., Mesoterricola sediminis sp. nov., Geothrix oryzae sp. nov., Geothrix edaphica sp. nov., Geothrix rubra sp. nov., and Geothrix limicola sp. nov., six novel members of Acidobacteriota isolated from soils.</title>
        <authorList>
            <person name="Weisberg A.J."/>
            <person name="Pearce E."/>
            <person name="Kramer C.G."/>
            <person name="Chang J.H."/>
            <person name="Clarke C.R."/>
        </authorList>
    </citation>
    <scope>NUCLEOTIDE SEQUENCE [LARGE SCALE GENOMIC DNA]</scope>
    <source>
        <strain evidence="2 3">NRRL_B-2795</strain>
    </source>
</reference>
<evidence type="ECO:0000256" key="1">
    <source>
        <dbReference type="SAM" id="MobiDB-lite"/>
    </source>
</evidence>
<gene>
    <name evidence="2" type="ORF">PV517_06170</name>
</gene>